<proteinExistence type="predicted"/>
<dbReference type="AlphaFoldDB" id="A0A9P3UVG4"/>
<name>A0A9P3UVG4_LYOSH</name>
<evidence type="ECO:0000313" key="2">
    <source>
        <dbReference type="EMBL" id="GLB45880.1"/>
    </source>
</evidence>
<feature type="region of interest" description="Disordered" evidence="1">
    <location>
        <begin position="123"/>
        <end position="163"/>
    </location>
</feature>
<reference evidence="2" key="1">
    <citation type="submission" date="2022-07" db="EMBL/GenBank/DDBJ databases">
        <title>The genome of Lyophyllum shimeji provides insight into the initial evolution of ectomycorrhizal fungal genome.</title>
        <authorList>
            <person name="Kobayashi Y."/>
            <person name="Shibata T."/>
            <person name="Hirakawa H."/>
            <person name="Shigenobu S."/>
            <person name="Nishiyama T."/>
            <person name="Yamada A."/>
            <person name="Hasebe M."/>
            <person name="Kawaguchi M."/>
        </authorList>
    </citation>
    <scope>NUCLEOTIDE SEQUENCE</scope>
    <source>
        <strain evidence="2">AT787</strain>
    </source>
</reference>
<feature type="compositionally biased region" description="Basic residues" evidence="1">
    <location>
        <begin position="151"/>
        <end position="163"/>
    </location>
</feature>
<protein>
    <submittedName>
        <fullName evidence="2">Uncharacterized protein</fullName>
    </submittedName>
</protein>
<comment type="caution">
    <text evidence="2">The sequence shown here is derived from an EMBL/GenBank/DDBJ whole genome shotgun (WGS) entry which is preliminary data.</text>
</comment>
<evidence type="ECO:0000256" key="1">
    <source>
        <dbReference type="SAM" id="MobiDB-lite"/>
    </source>
</evidence>
<evidence type="ECO:0000313" key="3">
    <source>
        <dbReference type="Proteomes" id="UP001063166"/>
    </source>
</evidence>
<keyword evidence="3" id="KW-1185">Reference proteome</keyword>
<dbReference type="Proteomes" id="UP001063166">
    <property type="component" value="Unassembled WGS sequence"/>
</dbReference>
<sequence>MAVPRTDMHARGLPTAFSGCPFRVSLPDDPGIHPPAPPEQSCTIRDATTILHPHTPPPSPPKPFRTAAEPLIPAQTLAQLRRFLNRESCSDTFLRLTGVTDTILVTLDKMEERGELKGWERRSMMLPPRPHPHPADPHTYSRVPPPALRLPCRRGHQSPPRHRPWRLRRHQTLHRQKIPRLLPLRSPRHRHPFRHHRGQHAVIDTAAADYWMLTAWTSWVRASTTGLWTDAANEHDPTNPTAFRYITRNDDAGDNVESIKNGFTIFHITCAESYTILPEDPSSTKKFVTSSRLYSTGTIEEIEDLLLRPKICVDHVIFIVRGIQTCPSGRGTTQ</sequence>
<dbReference type="EMBL" id="BRPK01000035">
    <property type="protein sequence ID" value="GLB45880.1"/>
    <property type="molecule type" value="Genomic_DNA"/>
</dbReference>
<gene>
    <name evidence="2" type="ORF">LshimejAT787_3500080</name>
</gene>
<organism evidence="2 3">
    <name type="scientific">Lyophyllum shimeji</name>
    <name type="common">Hon-shimeji</name>
    <name type="synonym">Tricholoma shimeji</name>
    <dbReference type="NCBI Taxonomy" id="47721"/>
    <lineage>
        <taxon>Eukaryota</taxon>
        <taxon>Fungi</taxon>
        <taxon>Dikarya</taxon>
        <taxon>Basidiomycota</taxon>
        <taxon>Agaricomycotina</taxon>
        <taxon>Agaricomycetes</taxon>
        <taxon>Agaricomycetidae</taxon>
        <taxon>Agaricales</taxon>
        <taxon>Tricholomatineae</taxon>
        <taxon>Lyophyllaceae</taxon>
        <taxon>Lyophyllum</taxon>
    </lineage>
</organism>
<accession>A0A9P3UVG4</accession>